<reference evidence="10" key="1">
    <citation type="submission" date="2017-07" db="EMBL/GenBank/DDBJ databases">
        <title>Taro Niue Genome Assembly and Annotation.</title>
        <authorList>
            <person name="Atibalentja N."/>
            <person name="Keating K."/>
            <person name="Fields C.J."/>
        </authorList>
    </citation>
    <scope>NUCLEOTIDE SEQUENCE</scope>
    <source>
        <strain evidence="10">Niue_2</strain>
        <tissue evidence="10">Leaf</tissue>
    </source>
</reference>
<comment type="subcellular location">
    <subcellularLocation>
        <location evidence="1">Membrane</location>
        <topology evidence="1">Single-pass membrane protein</topology>
    </subcellularLocation>
</comment>
<comment type="similarity">
    <text evidence="2">Belongs to the GLUTAMINE DUMPER 1 (TC 9.B.60) family.</text>
</comment>
<dbReference type="EMBL" id="NMUH01000506">
    <property type="protein sequence ID" value="MQL80414.1"/>
    <property type="molecule type" value="Genomic_DNA"/>
</dbReference>
<feature type="compositionally biased region" description="Low complexity" evidence="8">
    <location>
        <begin position="53"/>
        <end position="63"/>
    </location>
</feature>
<proteinExistence type="inferred from homology"/>
<feature type="region of interest" description="Disordered" evidence="8">
    <location>
        <begin position="52"/>
        <end position="71"/>
    </location>
</feature>
<accession>A0A843UEP7</accession>
<evidence type="ECO:0000313" key="10">
    <source>
        <dbReference type="EMBL" id="MQL80414.1"/>
    </source>
</evidence>
<dbReference type="PANTHER" id="PTHR33228">
    <property type="entry name" value="PROTEIN GLUTAMINE DUMPER 4-RELATED"/>
    <property type="match status" value="1"/>
</dbReference>
<keyword evidence="11" id="KW-1185">Reference proteome</keyword>
<keyword evidence="4 9" id="KW-0812">Transmembrane</keyword>
<dbReference type="PANTHER" id="PTHR33228:SF77">
    <property type="entry name" value="PROTEIN GLUTAMINE DUMPER 2"/>
    <property type="match status" value="1"/>
</dbReference>
<keyword evidence="7 9" id="KW-0472">Membrane</keyword>
<dbReference type="GO" id="GO:0006865">
    <property type="term" value="P:amino acid transport"/>
    <property type="evidence" value="ECO:0007669"/>
    <property type="project" value="UniProtKB-KW"/>
</dbReference>
<evidence type="ECO:0000256" key="7">
    <source>
        <dbReference type="ARBA" id="ARBA00023136"/>
    </source>
</evidence>
<organism evidence="10 11">
    <name type="scientific">Colocasia esculenta</name>
    <name type="common">Wild taro</name>
    <name type="synonym">Arum esculentum</name>
    <dbReference type="NCBI Taxonomy" id="4460"/>
    <lineage>
        <taxon>Eukaryota</taxon>
        <taxon>Viridiplantae</taxon>
        <taxon>Streptophyta</taxon>
        <taxon>Embryophyta</taxon>
        <taxon>Tracheophyta</taxon>
        <taxon>Spermatophyta</taxon>
        <taxon>Magnoliopsida</taxon>
        <taxon>Liliopsida</taxon>
        <taxon>Araceae</taxon>
        <taxon>Aroideae</taxon>
        <taxon>Colocasieae</taxon>
        <taxon>Colocasia</taxon>
    </lineage>
</organism>
<keyword evidence="6 9" id="KW-1133">Transmembrane helix</keyword>
<sequence length="104" mass="10706">MGSQRATTATGVGATTPWRWNSPVPYLFGGRAATMGLFVVSVVVLLCCKHKPTTGGSSSSPSGEIRASSAPLDAEPKVVVIMAGEAVPSFLAKAVPSLHPEQQL</sequence>
<dbReference type="InterPro" id="IPR040359">
    <property type="entry name" value="GDU"/>
</dbReference>
<evidence type="ECO:0000313" key="11">
    <source>
        <dbReference type="Proteomes" id="UP000652761"/>
    </source>
</evidence>
<evidence type="ECO:0000256" key="5">
    <source>
        <dbReference type="ARBA" id="ARBA00022970"/>
    </source>
</evidence>
<evidence type="ECO:0000256" key="1">
    <source>
        <dbReference type="ARBA" id="ARBA00004167"/>
    </source>
</evidence>
<gene>
    <name evidence="10" type="ORF">Taro_012857</name>
</gene>
<dbReference type="GO" id="GO:0016020">
    <property type="term" value="C:membrane"/>
    <property type="evidence" value="ECO:0007669"/>
    <property type="project" value="UniProtKB-SubCell"/>
</dbReference>
<evidence type="ECO:0000256" key="9">
    <source>
        <dbReference type="SAM" id="Phobius"/>
    </source>
</evidence>
<feature type="transmembrane region" description="Helical" evidence="9">
    <location>
        <begin position="26"/>
        <end position="48"/>
    </location>
</feature>
<evidence type="ECO:0000256" key="2">
    <source>
        <dbReference type="ARBA" id="ARBA00009977"/>
    </source>
</evidence>
<evidence type="ECO:0000256" key="6">
    <source>
        <dbReference type="ARBA" id="ARBA00022989"/>
    </source>
</evidence>
<dbReference type="AlphaFoldDB" id="A0A843UEP7"/>
<evidence type="ECO:0000256" key="8">
    <source>
        <dbReference type="SAM" id="MobiDB-lite"/>
    </source>
</evidence>
<keyword evidence="3" id="KW-0813">Transport</keyword>
<protein>
    <submittedName>
        <fullName evidence="10">Uncharacterized protein</fullName>
    </submittedName>
</protein>
<dbReference type="GO" id="GO:0080143">
    <property type="term" value="P:regulation of amino acid export"/>
    <property type="evidence" value="ECO:0007669"/>
    <property type="project" value="InterPro"/>
</dbReference>
<dbReference type="Proteomes" id="UP000652761">
    <property type="component" value="Unassembled WGS sequence"/>
</dbReference>
<comment type="caution">
    <text evidence="10">The sequence shown here is derived from an EMBL/GenBank/DDBJ whole genome shotgun (WGS) entry which is preliminary data.</text>
</comment>
<keyword evidence="5" id="KW-0029">Amino-acid transport</keyword>
<evidence type="ECO:0000256" key="3">
    <source>
        <dbReference type="ARBA" id="ARBA00022448"/>
    </source>
</evidence>
<name>A0A843UEP7_COLES</name>
<dbReference type="OrthoDB" id="770444at2759"/>
<evidence type="ECO:0000256" key="4">
    <source>
        <dbReference type="ARBA" id="ARBA00022692"/>
    </source>
</evidence>